<dbReference type="SUPFAM" id="SSF52540">
    <property type="entry name" value="P-loop containing nucleoside triphosphate hydrolases"/>
    <property type="match status" value="1"/>
</dbReference>
<dbReference type="EMBL" id="MWWS01000004">
    <property type="protein sequence ID" value="OZG49858.1"/>
    <property type="molecule type" value="Genomic_DNA"/>
</dbReference>
<keyword evidence="3" id="KW-1185">Reference proteome</keyword>
<dbReference type="InterPro" id="IPR002586">
    <property type="entry name" value="CobQ/CobB/MinD/ParA_Nub-bd_dom"/>
</dbReference>
<gene>
    <name evidence="2" type="ORF">BOCO_0375</name>
</gene>
<dbReference type="AlphaFoldDB" id="A0A261ESN4"/>
<sequence length="260" mass="28432">MTNAPVTFVTGGSGGLGKSSAARALAQALGLSGCRTVLVDGNPGQQSQRAFLQIDRGIGLERAELLGLSHALLMPRQTGTAFAFLPGPVQAQADTITDLYGSALVALRQSCDSIIVDADRIDRTMWQDTSQFAGGVIRPFIEHGAARILFRIGQTGSQLDDGLDALHEINKPEQILAVSPVSTHLKARKNKEWRQLLQGLAQWGGTDEWTEQSARMIDQRQPGWKHGNEPPWLQHAAIWAGAKPDSFSTQRRNHWPWTRQ</sequence>
<dbReference type="OrthoDB" id="3242810at2"/>
<organism evidence="2 3">
    <name type="scientific">Bombiscardovia coagulans</name>
    <dbReference type="NCBI Taxonomy" id="686666"/>
    <lineage>
        <taxon>Bacteria</taxon>
        <taxon>Bacillati</taxon>
        <taxon>Actinomycetota</taxon>
        <taxon>Actinomycetes</taxon>
        <taxon>Bifidobacteriales</taxon>
        <taxon>Bifidobacteriaceae</taxon>
        <taxon>Bombiscardovia</taxon>
    </lineage>
</organism>
<proteinExistence type="predicted"/>
<dbReference type="InterPro" id="IPR027417">
    <property type="entry name" value="P-loop_NTPase"/>
</dbReference>
<dbReference type="RefSeq" id="WP_094722423.1">
    <property type="nucleotide sequence ID" value="NZ_MWWS01000004.1"/>
</dbReference>
<dbReference type="Gene3D" id="3.40.50.300">
    <property type="entry name" value="P-loop containing nucleotide triphosphate hydrolases"/>
    <property type="match status" value="1"/>
</dbReference>
<dbReference type="Pfam" id="PF01656">
    <property type="entry name" value="CbiA"/>
    <property type="match status" value="1"/>
</dbReference>
<feature type="domain" description="CobQ/CobB/MinD/ParA nucleotide binding" evidence="1">
    <location>
        <begin position="8"/>
        <end position="101"/>
    </location>
</feature>
<accession>A0A261ESN4</accession>
<reference evidence="2 3" key="1">
    <citation type="journal article" date="2017" name="BMC Genomics">
        <title>Comparative genomic and phylogenomic analyses of the Bifidobacteriaceae family.</title>
        <authorList>
            <person name="Lugli G.A."/>
            <person name="Milani C."/>
            <person name="Turroni F."/>
            <person name="Duranti S."/>
            <person name="Mancabelli L."/>
            <person name="Mangifesta M."/>
            <person name="Ferrario C."/>
            <person name="Modesto M."/>
            <person name="Mattarelli P."/>
            <person name="Jiri K."/>
            <person name="van Sinderen D."/>
            <person name="Ventura M."/>
        </authorList>
    </citation>
    <scope>NUCLEOTIDE SEQUENCE [LARGE SCALE GENOMIC DNA]</scope>
    <source>
        <strain evidence="2 3">DSM 22924</strain>
    </source>
</reference>
<evidence type="ECO:0000313" key="3">
    <source>
        <dbReference type="Proteomes" id="UP000216004"/>
    </source>
</evidence>
<name>A0A261ESN4_9BIFI</name>
<comment type="caution">
    <text evidence="2">The sequence shown here is derived from an EMBL/GenBank/DDBJ whole genome shotgun (WGS) entry which is preliminary data.</text>
</comment>
<evidence type="ECO:0000313" key="2">
    <source>
        <dbReference type="EMBL" id="OZG49858.1"/>
    </source>
</evidence>
<evidence type="ECO:0000259" key="1">
    <source>
        <dbReference type="Pfam" id="PF01656"/>
    </source>
</evidence>
<protein>
    <recommendedName>
        <fullName evidence="1">CobQ/CobB/MinD/ParA nucleotide binding domain-containing protein</fullName>
    </recommendedName>
</protein>
<dbReference type="Proteomes" id="UP000216004">
    <property type="component" value="Unassembled WGS sequence"/>
</dbReference>